<dbReference type="AlphaFoldDB" id="A0A2I0LBW1"/>
<sequence>MKEGQGHWDCGGAKSATTAPIQVTTLDGLHWNCSGRPRSIVAQISLPHLSLSIQKRRGETNSRAMGLNASPIAPK</sequence>
<reference evidence="1 2" key="1">
    <citation type="submission" date="2017-11" db="EMBL/GenBank/DDBJ databases">
        <title>De-novo sequencing of pomegranate (Punica granatum L.) genome.</title>
        <authorList>
            <person name="Akparov Z."/>
            <person name="Amiraslanov A."/>
            <person name="Hajiyeva S."/>
            <person name="Abbasov M."/>
            <person name="Kaur K."/>
            <person name="Hamwieh A."/>
            <person name="Solovyev V."/>
            <person name="Salamov A."/>
            <person name="Braich B."/>
            <person name="Kosarev P."/>
            <person name="Mahmoud A."/>
            <person name="Hajiyev E."/>
            <person name="Babayeva S."/>
            <person name="Izzatullayeva V."/>
            <person name="Mammadov A."/>
            <person name="Mammadov A."/>
            <person name="Sharifova S."/>
            <person name="Ojaghi J."/>
            <person name="Eynullazada K."/>
            <person name="Bayramov B."/>
            <person name="Abdulazimova A."/>
            <person name="Shahmuradov I."/>
        </authorList>
    </citation>
    <scope>NUCLEOTIDE SEQUENCE [LARGE SCALE GENOMIC DNA]</scope>
    <source>
        <strain evidence="2">cv. AG2017</strain>
        <tissue evidence="1">Leaf</tissue>
    </source>
</reference>
<proteinExistence type="predicted"/>
<comment type="caution">
    <text evidence="1">The sequence shown here is derived from an EMBL/GenBank/DDBJ whole genome shotgun (WGS) entry which is preliminary data.</text>
</comment>
<name>A0A2I0LBW1_PUNGR</name>
<gene>
    <name evidence="1" type="ORF">CRG98_001500</name>
</gene>
<evidence type="ECO:0000313" key="1">
    <source>
        <dbReference type="EMBL" id="PKI78172.1"/>
    </source>
</evidence>
<accession>A0A2I0LBW1</accession>
<organism evidence="1 2">
    <name type="scientific">Punica granatum</name>
    <name type="common">Pomegranate</name>
    <dbReference type="NCBI Taxonomy" id="22663"/>
    <lineage>
        <taxon>Eukaryota</taxon>
        <taxon>Viridiplantae</taxon>
        <taxon>Streptophyta</taxon>
        <taxon>Embryophyta</taxon>
        <taxon>Tracheophyta</taxon>
        <taxon>Spermatophyta</taxon>
        <taxon>Magnoliopsida</taxon>
        <taxon>eudicotyledons</taxon>
        <taxon>Gunneridae</taxon>
        <taxon>Pentapetalae</taxon>
        <taxon>rosids</taxon>
        <taxon>malvids</taxon>
        <taxon>Myrtales</taxon>
        <taxon>Lythraceae</taxon>
        <taxon>Punica</taxon>
    </lineage>
</organism>
<protein>
    <submittedName>
        <fullName evidence="1">Uncharacterized protein</fullName>
    </submittedName>
</protein>
<keyword evidence="2" id="KW-1185">Reference proteome</keyword>
<dbReference type="Proteomes" id="UP000233551">
    <property type="component" value="Unassembled WGS sequence"/>
</dbReference>
<evidence type="ECO:0000313" key="2">
    <source>
        <dbReference type="Proteomes" id="UP000233551"/>
    </source>
</evidence>
<dbReference type="EMBL" id="PGOL01000060">
    <property type="protein sequence ID" value="PKI78172.1"/>
    <property type="molecule type" value="Genomic_DNA"/>
</dbReference>